<feature type="transmembrane region" description="Helical" evidence="1">
    <location>
        <begin position="120"/>
        <end position="140"/>
    </location>
</feature>
<dbReference type="Proteomes" id="UP000483820">
    <property type="component" value="Chromosome V"/>
</dbReference>
<name>A0A6A5G7E3_CAERE</name>
<dbReference type="SUPFAM" id="SSF103473">
    <property type="entry name" value="MFS general substrate transporter"/>
    <property type="match status" value="1"/>
</dbReference>
<comment type="caution">
    <text evidence="2">The sequence shown here is derived from an EMBL/GenBank/DDBJ whole genome shotgun (WGS) entry which is preliminary data.</text>
</comment>
<evidence type="ECO:0000256" key="1">
    <source>
        <dbReference type="SAM" id="Phobius"/>
    </source>
</evidence>
<dbReference type="CTD" id="78776490"/>
<feature type="transmembrane region" description="Helical" evidence="1">
    <location>
        <begin position="87"/>
        <end position="108"/>
    </location>
</feature>
<gene>
    <name evidence="2" type="ORF">GCK72_017136</name>
</gene>
<accession>A0A6A5G7E3</accession>
<keyword evidence="1" id="KW-0472">Membrane</keyword>
<keyword evidence="1" id="KW-1133">Transmembrane helix</keyword>
<dbReference type="InterPro" id="IPR036259">
    <property type="entry name" value="MFS_trans_sf"/>
</dbReference>
<dbReference type="RefSeq" id="XP_053580817.1">
    <property type="nucleotide sequence ID" value="XM_053731904.1"/>
</dbReference>
<dbReference type="AlphaFoldDB" id="A0A6A5G7E3"/>
<reference evidence="2 3" key="1">
    <citation type="submission" date="2019-12" db="EMBL/GenBank/DDBJ databases">
        <title>Chromosome-level assembly of the Caenorhabditis remanei genome.</title>
        <authorList>
            <person name="Teterina A.A."/>
            <person name="Willis J.H."/>
            <person name="Phillips P.C."/>
        </authorList>
    </citation>
    <scope>NUCLEOTIDE SEQUENCE [LARGE SCALE GENOMIC DNA]</scope>
    <source>
        <strain evidence="2 3">PX506</strain>
        <tissue evidence="2">Whole organism</tissue>
    </source>
</reference>
<feature type="transmembrane region" description="Helical" evidence="1">
    <location>
        <begin position="200"/>
        <end position="223"/>
    </location>
</feature>
<dbReference type="GeneID" id="78776490"/>
<organism evidence="2 3">
    <name type="scientific">Caenorhabditis remanei</name>
    <name type="common">Caenorhabditis vulgaris</name>
    <dbReference type="NCBI Taxonomy" id="31234"/>
    <lineage>
        <taxon>Eukaryota</taxon>
        <taxon>Metazoa</taxon>
        <taxon>Ecdysozoa</taxon>
        <taxon>Nematoda</taxon>
        <taxon>Chromadorea</taxon>
        <taxon>Rhabditida</taxon>
        <taxon>Rhabditina</taxon>
        <taxon>Rhabditomorpha</taxon>
        <taxon>Rhabditoidea</taxon>
        <taxon>Rhabditidae</taxon>
        <taxon>Peloderinae</taxon>
        <taxon>Caenorhabditis</taxon>
    </lineage>
</organism>
<protein>
    <submittedName>
        <fullName evidence="2">Uncharacterized protein</fullName>
    </submittedName>
</protein>
<proteinExistence type="predicted"/>
<dbReference type="EMBL" id="WUAV01000005">
    <property type="protein sequence ID" value="KAF1750585.1"/>
    <property type="molecule type" value="Genomic_DNA"/>
</dbReference>
<dbReference type="KEGG" id="crq:GCK72_017136"/>
<evidence type="ECO:0000313" key="3">
    <source>
        <dbReference type="Proteomes" id="UP000483820"/>
    </source>
</evidence>
<keyword evidence="1" id="KW-0812">Transmembrane</keyword>
<feature type="transmembrane region" description="Helical" evidence="1">
    <location>
        <begin position="235"/>
        <end position="259"/>
    </location>
</feature>
<sequence length="266" mass="31085">MKILIPAKNETPNLIFTLFEECSLEGLRKRSQRQVVALSKLLIKQSGKLRKDSKPTEEESLQLENLRNTLNTQWKEKRDLIGDREVYVCYAKIILLLVLTFLCVVYTICFSQTLAVNYTWYRLVIILEILLSLVFLYRLLKLSRRIIAEKQSEKKLGPERQVVLEKMNDDYSEQLEKCMDFYSKEVMPLKEEARTLDNRVFLWIIISVFIFLMNLWAVTFYGINEALKEFNNDSPFVVVVLSGAIIFTMLGVALVVGFLEYNEIEI</sequence>
<evidence type="ECO:0000313" key="2">
    <source>
        <dbReference type="EMBL" id="KAF1750585.1"/>
    </source>
</evidence>